<organism evidence="1 2">
    <name type="scientific">Paramecium primaurelia</name>
    <dbReference type="NCBI Taxonomy" id="5886"/>
    <lineage>
        <taxon>Eukaryota</taxon>
        <taxon>Sar</taxon>
        <taxon>Alveolata</taxon>
        <taxon>Ciliophora</taxon>
        <taxon>Intramacronucleata</taxon>
        <taxon>Oligohymenophorea</taxon>
        <taxon>Peniculida</taxon>
        <taxon>Parameciidae</taxon>
        <taxon>Paramecium</taxon>
    </lineage>
</organism>
<name>A0A8S1JNN3_PARPR</name>
<dbReference type="OMA" id="YTEYHEC"/>
<dbReference type="PROSITE" id="PS51808">
    <property type="entry name" value="CHCH"/>
    <property type="match status" value="1"/>
</dbReference>
<sequence length="93" mass="10949">MDNLKKAQKLIKFGQITKDDIVIGKDEVDRKFLTPCGPVYTEYHDCLKQNYGDVLICDKFREKMIECEVSQGFFKYDVSEIRRRRQKLHGSEA</sequence>
<proteinExistence type="predicted"/>
<evidence type="ECO:0000313" key="2">
    <source>
        <dbReference type="Proteomes" id="UP000688137"/>
    </source>
</evidence>
<dbReference type="Proteomes" id="UP000688137">
    <property type="component" value="Unassembled WGS sequence"/>
</dbReference>
<dbReference type="AlphaFoldDB" id="A0A8S1JNN3"/>
<accession>A0A8S1JNN3</accession>
<evidence type="ECO:0000313" key="1">
    <source>
        <dbReference type="EMBL" id="CAD8043864.1"/>
    </source>
</evidence>
<reference evidence="1" key="1">
    <citation type="submission" date="2021-01" db="EMBL/GenBank/DDBJ databases">
        <authorList>
            <consortium name="Genoscope - CEA"/>
            <person name="William W."/>
        </authorList>
    </citation>
    <scope>NUCLEOTIDE SEQUENCE</scope>
</reference>
<gene>
    <name evidence="1" type="ORF">PPRIM_AZ9-3.1.T0050519</name>
</gene>
<comment type="caution">
    <text evidence="1">The sequence shown here is derived from an EMBL/GenBank/DDBJ whole genome shotgun (WGS) entry which is preliminary data.</text>
</comment>
<keyword evidence="2" id="KW-1185">Reference proteome</keyword>
<protein>
    <submittedName>
        <fullName evidence="1">Uncharacterized protein</fullName>
    </submittedName>
</protein>
<dbReference type="EMBL" id="CAJJDM010000002">
    <property type="protein sequence ID" value="CAD8043864.1"/>
    <property type="molecule type" value="Genomic_DNA"/>
</dbReference>